<evidence type="ECO:0000256" key="8">
    <source>
        <dbReference type="ARBA" id="ARBA00022833"/>
    </source>
</evidence>
<dbReference type="Gene3D" id="1.20.50.20">
    <property type="entry name" value="DnaG, RNA polymerase domain, helical bundle"/>
    <property type="match status" value="1"/>
</dbReference>
<evidence type="ECO:0000256" key="5">
    <source>
        <dbReference type="ARBA" id="ARBA00022705"/>
    </source>
</evidence>
<proteinExistence type="inferred from homology"/>
<keyword evidence="4 12" id="KW-0548">Nucleotidyltransferase</keyword>
<evidence type="ECO:0000256" key="7">
    <source>
        <dbReference type="ARBA" id="ARBA00022771"/>
    </source>
</evidence>
<dbReference type="InterPro" id="IPR050219">
    <property type="entry name" value="DnaG_primase"/>
</dbReference>
<evidence type="ECO:0000256" key="3">
    <source>
        <dbReference type="ARBA" id="ARBA00022679"/>
    </source>
</evidence>
<comment type="domain">
    <text evidence="12">Contains an N-terminal zinc-binding domain, a central core domain that contains the primase activity, and a C-terminal DnaB-binding domain.</text>
</comment>
<dbReference type="PROSITE" id="PS50880">
    <property type="entry name" value="TOPRIM"/>
    <property type="match status" value="1"/>
</dbReference>
<dbReference type="FunFam" id="3.90.980.10:FF:000001">
    <property type="entry name" value="DNA primase"/>
    <property type="match status" value="1"/>
</dbReference>
<comment type="subunit">
    <text evidence="12">Monomer. Interacts with DnaB.</text>
</comment>
<dbReference type="FunFam" id="3.90.580.10:FF:000001">
    <property type="entry name" value="DNA primase"/>
    <property type="match status" value="1"/>
</dbReference>
<keyword evidence="9" id="KW-0460">Magnesium</keyword>
<dbReference type="Gene3D" id="3.90.980.10">
    <property type="entry name" value="DNA primase, catalytic core, N-terminal domain"/>
    <property type="match status" value="1"/>
</dbReference>
<dbReference type="PIRSF" id="PIRSF002811">
    <property type="entry name" value="DnaG"/>
    <property type="match status" value="1"/>
</dbReference>
<comment type="similarity">
    <text evidence="12 13">Belongs to the DnaG primase family.</text>
</comment>
<evidence type="ECO:0000256" key="14">
    <source>
        <dbReference type="PIRSR" id="PIRSR002811-1"/>
    </source>
</evidence>
<dbReference type="SUPFAM" id="SSF117023">
    <property type="entry name" value="DNA primase DnaG, C-terminal domain"/>
    <property type="match status" value="1"/>
</dbReference>
<dbReference type="PANTHER" id="PTHR30313:SF2">
    <property type="entry name" value="DNA PRIMASE"/>
    <property type="match status" value="1"/>
</dbReference>
<dbReference type="InterPro" id="IPR006171">
    <property type="entry name" value="TOPRIM_dom"/>
</dbReference>
<protein>
    <recommendedName>
        <fullName evidence="12 13">DNA primase</fullName>
        <ecNumber evidence="12">2.7.7.101</ecNumber>
    </recommendedName>
</protein>
<dbReference type="GO" id="GO:0005737">
    <property type="term" value="C:cytoplasm"/>
    <property type="evidence" value="ECO:0007669"/>
    <property type="project" value="TreeGrafter"/>
</dbReference>
<dbReference type="Pfam" id="PF08275">
    <property type="entry name" value="DNAG_N"/>
    <property type="match status" value="1"/>
</dbReference>
<evidence type="ECO:0000256" key="2">
    <source>
        <dbReference type="ARBA" id="ARBA00022515"/>
    </source>
</evidence>
<gene>
    <name evidence="12" type="primary">dnaG</name>
    <name evidence="16" type="ORF">DC094_17420</name>
</gene>
<dbReference type="InterPro" id="IPR006295">
    <property type="entry name" value="DNA_primase_DnaG"/>
</dbReference>
<dbReference type="PANTHER" id="PTHR30313">
    <property type="entry name" value="DNA PRIMASE"/>
    <property type="match status" value="1"/>
</dbReference>
<dbReference type="InterPro" id="IPR037068">
    <property type="entry name" value="DNA_primase_core_N_sf"/>
</dbReference>
<dbReference type="InterPro" id="IPR016136">
    <property type="entry name" value="DNA_helicase_N/primase_C"/>
</dbReference>
<evidence type="ECO:0000313" key="17">
    <source>
        <dbReference type="Proteomes" id="UP000244906"/>
    </source>
</evidence>
<dbReference type="GO" id="GO:0006269">
    <property type="term" value="P:DNA replication, synthesis of primer"/>
    <property type="evidence" value="ECO:0007669"/>
    <property type="project" value="UniProtKB-UniRule"/>
</dbReference>
<dbReference type="SMART" id="SM00493">
    <property type="entry name" value="TOPRIM"/>
    <property type="match status" value="1"/>
</dbReference>
<dbReference type="InterPro" id="IPR013264">
    <property type="entry name" value="DNAG_N"/>
</dbReference>
<dbReference type="Pfam" id="PF13662">
    <property type="entry name" value="Toprim_4"/>
    <property type="match status" value="1"/>
</dbReference>
<dbReference type="GO" id="GO:1990077">
    <property type="term" value="C:primosome complex"/>
    <property type="evidence" value="ECO:0007669"/>
    <property type="project" value="UniProtKB-KW"/>
</dbReference>
<dbReference type="SUPFAM" id="SSF57783">
    <property type="entry name" value="Zinc beta-ribbon"/>
    <property type="match status" value="1"/>
</dbReference>
<feature type="domain" description="Toprim" evidence="15">
    <location>
        <begin position="271"/>
        <end position="353"/>
    </location>
</feature>
<dbReference type="InterPro" id="IPR002694">
    <property type="entry name" value="Znf_CHC2"/>
</dbReference>
<keyword evidence="5 12" id="KW-0235">DNA replication</keyword>
<reference evidence="16 17" key="1">
    <citation type="submission" date="2018-04" db="EMBL/GenBank/DDBJ databases">
        <title>Thalassorhabdus spongiae gen. nov., sp. nov., isolated from a marine sponge in South-West Iceland.</title>
        <authorList>
            <person name="Knobloch S."/>
            <person name="Daussin A."/>
            <person name="Johannsson R."/>
            <person name="Marteinsson V.T."/>
        </authorList>
    </citation>
    <scope>NUCLEOTIDE SEQUENCE [LARGE SCALE GENOMIC DNA]</scope>
    <source>
        <strain evidence="16 17">Hp12</strain>
    </source>
</reference>
<evidence type="ECO:0000256" key="4">
    <source>
        <dbReference type="ARBA" id="ARBA00022695"/>
    </source>
</evidence>
<dbReference type="SMART" id="SM00766">
    <property type="entry name" value="DnaG_DnaB_bind"/>
    <property type="match status" value="1"/>
</dbReference>
<dbReference type="NCBIfam" id="TIGR01391">
    <property type="entry name" value="dnaG"/>
    <property type="match status" value="1"/>
</dbReference>
<dbReference type="InterPro" id="IPR034151">
    <property type="entry name" value="TOPRIM_DnaG_bac"/>
</dbReference>
<dbReference type="SUPFAM" id="SSF56731">
    <property type="entry name" value="DNA primase core"/>
    <property type="match status" value="1"/>
</dbReference>
<dbReference type="InterPro" id="IPR036977">
    <property type="entry name" value="DNA_primase_Znf_CHC2"/>
</dbReference>
<keyword evidence="11 12" id="KW-0804">Transcription</keyword>
<evidence type="ECO:0000256" key="12">
    <source>
        <dbReference type="HAMAP-Rule" id="MF_00974"/>
    </source>
</evidence>
<dbReference type="GO" id="GO:0008270">
    <property type="term" value="F:zinc ion binding"/>
    <property type="evidence" value="ECO:0007669"/>
    <property type="project" value="UniProtKB-UniRule"/>
</dbReference>
<dbReference type="GO" id="GO:0003677">
    <property type="term" value="F:DNA binding"/>
    <property type="evidence" value="ECO:0007669"/>
    <property type="project" value="UniProtKB-KW"/>
</dbReference>
<dbReference type="EC" id="2.7.7.101" evidence="12"/>
<dbReference type="Pfam" id="PF10410">
    <property type="entry name" value="DnaB_bind"/>
    <property type="match status" value="1"/>
</dbReference>
<keyword evidence="8 12" id="KW-0862">Zinc</keyword>
<keyword evidence="6 12" id="KW-0479">Metal-binding</keyword>
<dbReference type="Gene3D" id="3.40.1360.10">
    <property type="match status" value="1"/>
</dbReference>
<keyword evidence="1 12" id="KW-0240">DNA-directed RNA polymerase</keyword>
<keyword evidence="2 12" id="KW-0639">Primosome</keyword>
<evidence type="ECO:0000256" key="13">
    <source>
        <dbReference type="PIRNR" id="PIRNR002811"/>
    </source>
</evidence>
<keyword evidence="7 12" id="KW-0863">Zinc-finger</keyword>
<dbReference type="FunFam" id="3.40.1360.10:FF:000002">
    <property type="entry name" value="DNA primase"/>
    <property type="match status" value="1"/>
</dbReference>
<keyword evidence="3 12" id="KW-0808">Transferase</keyword>
<dbReference type="AlphaFoldDB" id="A0A2V1GWU2"/>
<comment type="catalytic activity">
    <reaction evidence="12">
        <text>ssDNA + n NTP = ssDNA/pppN(pN)n-1 hybrid + (n-1) diphosphate.</text>
        <dbReference type="EC" id="2.7.7.101"/>
    </reaction>
</comment>
<dbReference type="HAMAP" id="MF_00974">
    <property type="entry name" value="DNA_primase_DnaG"/>
    <property type="match status" value="1"/>
</dbReference>
<evidence type="ECO:0000259" key="15">
    <source>
        <dbReference type="PROSITE" id="PS50880"/>
    </source>
</evidence>
<evidence type="ECO:0000256" key="9">
    <source>
        <dbReference type="ARBA" id="ARBA00022842"/>
    </source>
</evidence>
<evidence type="ECO:0000313" key="16">
    <source>
        <dbReference type="EMBL" id="PVZ65666.1"/>
    </source>
</evidence>
<keyword evidence="17" id="KW-1185">Reference proteome</keyword>
<evidence type="ECO:0000256" key="6">
    <source>
        <dbReference type="ARBA" id="ARBA00022723"/>
    </source>
</evidence>
<dbReference type="Gene3D" id="1.10.860.10">
    <property type="entry name" value="DNAb Helicase, Chain A"/>
    <property type="match status" value="1"/>
</dbReference>
<name>A0A2V1GWU2_9GAMM</name>
<organism evidence="16 17">
    <name type="scientific">Pelagibaculum spongiae</name>
    <dbReference type="NCBI Taxonomy" id="2080658"/>
    <lineage>
        <taxon>Bacteria</taxon>
        <taxon>Pseudomonadati</taxon>
        <taxon>Pseudomonadota</taxon>
        <taxon>Gammaproteobacteria</taxon>
        <taxon>Oceanospirillales</taxon>
        <taxon>Pelagibaculum</taxon>
    </lineage>
</organism>
<dbReference type="Pfam" id="PF08278">
    <property type="entry name" value="DnaG_DnaB_bind"/>
    <property type="match status" value="1"/>
</dbReference>
<dbReference type="Proteomes" id="UP000244906">
    <property type="component" value="Unassembled WGS sequence"/>
</dbReference>
<dbReference type="InterPro" id="IPR030846">
    <property type="entry name" value="DnaG_bac"/>
</dbReference>
<dbReference type="InterPro" id="IPR013173">
    <property type="entry name" value="DNA_primase_DnaG_DnaB-bd_dom"/>
</dbReference>
<evidence type="ECO:0000256" key="10">
    <source>
        <dbReference type="ARBA" id="ARBA00023125"/>
    </source>
</evidence>
<dbReference type="CDD" id="cd03364">
    <property type="entry name" value="TOPRIM_DnaG_primases"/>
    <property type="match status" value="1"/>
</dbReference>
<dbReference type="GO" id="GO:0000428">
    <property type="term" value="C:DNA-directed RNA polymerase complex"/>
    <property type="evidence" value="ECO:0007669"/>
    <property type="project" value="UniProtKB-KW"/>
</dbReference>
<dbReference type="InterPro" id="IPR019475">
    <property type="entry name" value="DNA_primase_DnaB-bd"/>
</dbReference>
<accession>A0A2V1GWU2</accession>
<dbReference type="SMART" id="SM00400">
    <property type="entry name" value="ZnF_CHCC"/>
    <property type="match status" value="1"/>
</dbReference>
<dbReference type="Pfam" id="PF01807">
    <property type="entry name" value="Zn_ribbon_DnaG"/>
    <property type="match status" value="1"/>
</dbReference>
<dbReference type="GO" id="GO:0003899">
    <property type="term" value="F:DNA-directed RNA polymerase activity"/>
    <property type="evidence" value="ECO:0007669"/>
    <property type="project" value="UniProtKB-UniRule"/>
</dbReference>
<dbReference type="EMBL" id="QDDL01000009">
    <property type="protein sequence ID" value="PVZ65666.1"/>
    <property type="molecule type" value="Genomic_DNA"/>
</dbReference>
<comment type="function">
    <text evidence="12 13">RNA polymerase that catalyzes the synthesis of short RNA molecules used as primers for DNA polymerase during DNA replication.</text>
</comment>
<evidence type="ECO:0000256" key="11">
    <source>
        <dbReference type="ARBA" id="ARBA00023163"/>
    </source>
</evidence>
<evidence type="ECO:0000256" key="1">
    <source>
        <dbReference type="ARBA" id="ARBA00022478"/>
    </source>
</evidence>
<comment type="caution">
    <text evidence="16">The sequence shown here is derived from an EMBL/GenBank/DDBJ whole genome shotgun (WGS) entry which is preliminary data.</text>
</comment>
<comment type="cofactor">
    <cofactor evidence="12 13 14">
        <name>Zn(2+)</name>
        <dbReference type="ChEBI" id="CHEBI:29105"/>
    </cofactor>
    <text evidence="12 13 14">Binds 1 zinc ion per monomer.</text>
</comment>
<keyword evidence="10 12" id="KW-0238">DNA-binding</keyword>
<dbReference type="Gene3D" id="3.90.580.10">
    <property type="entry name" value="Zinc finger, CHC2-type domain"/>
    <property type="match status" value="1"/>
</dbReference>
<feature type="zinc finger region" description="CHC2-type" evidence="12 14">
    <location>
        <begin position="54"/>
        <end position="78"/>
    </location>
</feature>
<sequence length="645" mass="72718">MHLSQSIVHPSRIAVAGRIPQSFIDDLLARTDLVELIRSRVRLKKAGKNYSGLCPFHDEKSPSFSVIQDKQFYYCFGCGASGNAVSFLMDYERLEFVDAIEDLAHQSGLEVPREEGSQQHDQGHQPLYNALELSKRFYQAQLSRHDEGKRGIEYLKQRGLSGEIARDFALGYSLEGWDNLIKAIKPHSSIQQMEQAGLVINKEGTDRFYDRFRGRIMFPIRNHRGRVIAFGGRILGDGKPKYLNSPETPVFQKGNELYGLYEAKKANRSLEELLIVEGYMDVVALFQLGIPRAVATLGTACTRDHAKKLFRAVNRLVFCFDGDDAGRNAAWRALENILPELHDGRQAHFMFLDQGEDPDTLVRKIGKEAFEQEIKQSRSLVDYLFEALSQQTDINSMDGRARLSELAKPLIAKVPGQVLKQLMLEKLSQMVGITTEKLERAIQQKPADLGYGKRGGSQYDQYGSSKSAIPTRSQNADYPDHYFEVPPATDDYPGQAFDPSVPAASVKIPRGAIRSALQSLLQKPELALQLTDTKFLELLLQHPGCQLLDELIQQFHNQPAISLPSLIEQWRGRSEAPLLMQLSARSPLLPENDPSVEFRDAIQQLHQQALDAQTEQLLQLSRSRPLQDNERILLKQLLENRASRG</sequence>